<evidence type="ECO:0000256" key="2">
    <source>
        <dbReference type="ARBA" id="ARBA00023004"/>
    </source>
</evidence>
<protein>
    <submittedName>
        <fullName evidence="5">Radical SAM protein</fullName>
    </submittedName>
</protein>
<accession>A0A2T2X5R3</accession>
<gene>
    <name evidence="5" type="ORF">C7B47_00555</name>
</gene>
<dbReference type="AlphaFoldDB" id="A0A2T2X5R3"/>
<evidence type="ECO:0000259" key="4">
    <source>
        <dbReference type="SMART" id="SM00729"/>
    </source>
</evidence>
<organism evidence="5 6">
    <name type="scientific">Sulfobacillus thermosulfidooxidans</name>
    <dbReference type="NCBI Taxonomy" id="28034"/>
    <lineage>
        <taxon>Bacteria</taxon>
        <taxon>Bacillati</taxon>
        <taxon>Bacillota</taxon>
        <taxon>Clostridia</taxon>
        <taxon>Eubacteriales</taxon>
        <taxon>Clostridiales Family XVII. Incertae Sedis</taxon>
        <taxon>Sulfobacillus</taxon>
    </lineage>
</organism>
<dbReference type="SFLD" id="SFLDS00029">
    <property type="entry name" value="Radical_SAM"/>
    <property type="match status" value="1"/>
</dbReference>
<dbReference type="SUPFAM" id="SSF102114">
    <property type="entry name" value="Radical SAM enzymes"/>
    <property type="match status" value="1"/>
</dbReference>
<dbReference type="InterPro" id="IPR058240">
    <property type="entry name" value="rSAM_sf"/>
</dbReference>
<dbReference type="PANTHER" id="PTHR43432">
    <property type="entry name" value="SLR0285 PROTEIN"/>
    <property type="match status" value="1"/>
</dbReference>
<keyword evidence="2" id="KW-0408">Iron</keyword>
<name>A0A2T2X5R3_SULTH</name>
<dbReference type="Gene3D" id="3.80.30.30">
    <property type="match status" value="1"/>
</dbReference>
<dbReference type="InterPro" id="IPR007197">
    <property type="entry name" value="rSAM"/>
</dbReference>
<sequence>MVEIFHIPSHQALNKTRTEFMGFDWSANPYRGCSHACHYCYARDTHRYLNLSIGPDFSKKLFVKDNFHLRLRQNLRHVPLDHIVTLGTATDPYQPIEAKYRITRSILEVFLDTGHALTITTKSPLILRDLDLLQVLARRGQLQVHVSLISLNPTQLRILEPGASNPMRRVEMMANLIEAGVPTAWFLAPILPAITDDENDLVSIFMTAQSIKVRWLMASIAHFTPTTYTYFCETLAHSSLASRLPAFSRAYQPSNYTVKTTYRSQLRHKLQQLHLEYGIAASAEGPHGYRAIYQDQFAFGQHTVPNSAQTLYSKTHIANHVQG</sequence>
<dbReference type="Proteomes" id="UP000242705">
    <property type="component" value="Unassembled WGS sequence"/>
</dbReference>
<dbReference type="CDD" id="cd01335">
    <property type="entry name" value="Radical_SAM"/>
    <property type="match status" value="1"/>
</dbReference>
<proteinExistence type="predicted"/>
<dbReference type="GO" id="GO:0051536">
    <property type="term" value="F:iron-sulfur cluster binding"/>
    <property type="evidence" value="ECO:0007669"/>
    <property type="project" value="UniProtKB-KW"/>
</dbReference>
<dbReference type="EMBL" id="PXYX01000001">
    <property type="protein sequence ID" value="PSR29832.1"/>
    <property type="molecule type" value="Genomic_DNA"/>
</dbReference>
<dbReference type="GO" id="GO:0003824">
    <property type="term" value="F:catalytic activity"/>
    <property type="evidence" value="ECO:0007669"/>
    <property type="project" value="InterPro"/>
</dbReference>
<evidence type="ECO:0000313" key="5">
    <source>
        <dbReference type="EMBL" id="PSR29832.1"/>
    </source>
</evidence>
<dbReference type="InterPro" id="IPR040086">
    <property type="entry name" value="MJ0683-like"/>
</dbReference>
<dbReference type="InterPro" id="IPR006638">
    <property type="entry name" value="Elp3/MiaA/NifB-like_rSAM"/>
</dbReference>
<dbReference type="SFLD" id="SFLDG01084">
    <property type="entry name" value="Uncharacterised_Radical_SAM_Su"/>
    <property type="match status" value="1"/>
</dbReference>
<keyword evidence="3" id="KW-0411">Iron-sulfur</keyword>
<dbReference type="PANTHER" id="PTHR43432:SF3">
    <property type="entry name" value="SLR0285 PROTEIN"/>
    <property type="match status" value="1"/>
</dbReference>
<evidence type="ECO:0000256" key="3">
    <source>
        <dbReference type="ARBA" id="ARBA00023014"/>
    </source>
</evidence>
<feature type="domain" description="Elp3/MiaA/NifB-like radical SAM core" evidence="4">
    <location>
        <begin position="23"/>
        <end position="249"/>
    </location>
</feature>
<comment type="caution">
    <text evidence="5">The sequence shown here is derived from an EMBL/GenBank/DDBJ whole genome shotgun (WGS) entry which is preliminary data.</text>
</comment>
<keyword evidence="1" id="KW-0479">Metal-binding</keyword>
<dbReference type="Pfam" id="PF04055">
    <property type="entry name" value="Radical_SAM"/>
    <property type="match status" value="1"/>
</dbReference>
<dbReference type="GO" id="GO:0046872">
    <property type="term" value="F:metal ion binding"/>
    <property type="evidence" value="ECO:0007669"/>
    <property type="project" value="UniProtKB-KW"/>
</dbReference>
<dbReference type="SMART" id="SM00729">
    <property type="entry name" value="Elp3"/>
    <property type="match status" value="1"/>
</dbReference>
<reference evidence="5 6" key="1">
    <citation type="journal article" date="2014" name="BMC Genomics">
        <title>Comparison of environmental and isolate Sulfobacillus genomes reveals diverse carbon, sulfur, nitrogen, and hydrogen metabolisms.</title>
        <authorList>
            <person name="Justice N.B."/>
            <person name="Norman A."/>
            <person name="Brown C.T."/>
            <person name="Singh A."/>
            <person name="Thomas B.C."/>
            <person name="Banfield J.F."/>
        </authorList>
    </citation>
    <scope>NUCLEOTIDE SEQUENCE [LARGE SCALE GENOMIC DNA]</scope>
    <source>
        <strain evidence="5">AMDSBA5</strain>
    </source>
</reference>
<evidence type="ECO:0000313" key="6">
    <source>
        <dbReference type="Proteomes" id="UP000242705"/>
    </source>
</evidence>
<evidence type="ECO:0000256" key="1">
    <source>
        <dbReference type="ARBA" id="ARBA00022723"/>
    </source>
</evidence>